<sequence length="246" mass="27996">MQIGSIGLATTMVMTTSFANAQVPTRREQPSSPMLAAARLPKGWREASQFSYERLNPEAVAREIGKALSEGHQPWRLDRRTVAADCIMEFGIIKAKDVFEVAERLSPGEAPGEYLLNLPEVIAEVRVQDFNQVPIALSLRLIDPCENPQTTIEMRACAWRKYQEADRELNATYKTLLGRLVDQKHRELLIQAQRDWIKVRDSTAEFEAHFYEGGSIKEQIKTAALERITRARTNELRATLKDEFDH</sequence>
<dbReference type="PANTHER" id="PTHR39176">
    <property type="entry name" value="PERIPLASMIC PROTEIN-RELATED"/>
    <property type="match status" value="1"/>
</dbReference>
<dbReference type="Pfam" id="PF07007">
    <property type="entry name" value="LprI"/>
    <property type="match status" value="1"/>
</dbReference>
<evidence type="ECO:0000259" key="1">
    <source>
        <dbReference type="Pfam" id="PF07007"/>
    </source>
</evidence>
<proteinExistence type="predicted"/>
<name>A0AA48KD27_9BACT</name>
<dbReference type="PANTHER" id="PTHR39176:SF1">
    <property type="entry name" value="PERIPLASMIC PROTEIN"/>
    <property type="match status" value="1"/>
</dbReference>
<gene>
    <name evidence="2" type="ORF">METESE_27520</name>
</gene>
<accession>A0AA48KD27</accession>
<dbReference type="EMBL" id="AP027081">
    <property type="protein sequence ID" value="BDU77794.1"/>
    <property type="molecule type" value="Genomic_DNA"/>
</dbReference>
<evidence type="ECO:0000313" key="3">
    <source>
        <dbReference type="Proteomes" id="UP001228113"/>
    </source>
</evidence>
<dbReference type="KEGG" id="msea:METESE_27520"/>
<dbReference type="Proteomes" id="UP001228113">
    <property type="component" value="Chromosome"/>
</dbReference>
<protein>
    <recommendedName>
        <fullName evidence="1">Lysozyme inhibitor LprI-like N-terminal domain-containing protein</fullName>
    </recommendedName>
</protein>
<organism evidence="2 3">
    <name type="scientific">Mesoterricola sediminis</name>
    <dbReference type="NCBI Taxonomy" id="2927980"/>
    <lineage>
        <taxon>Bacteria</taxon>
        <taxon>Pseudomonadati</taxon>
        <taxon>Acidobacteriota</taxon>
        <taxon>Holophagae</taxon>
        <taxon>Holophagales</taxon>
        <taxon>Holophagaceae</taxon>
        <taxon>Mesoterricola</taxon>
    </lineage>
</organism>
<dbReference type="AlphaFoldDB" id="A0AA48KD27"/>
<evidence type="ECO:0000313" key="2">
    <source>
        <dbReference type="EMBL" id="BDU77794.1"/>
    </source>
</evidence>
<reference evidence="2" key="1">
    <citation type="journal article" date="2023" name="Int. J. Syst. Evol. Microbiol.">
        <title>Mesoterricola silvestris gen. nov., sp. nov., Mesoterricola sediminis sp. nov., Geothrix oryzae sp. nov., Geothrix edaphica sp. nov., Geothrix rubra sp. nov., and Geothrix limicola sp. nov., six novel members of Acidobacteriota isolated from soils.</title>
        <authorList>
            <person name="Itoh H."/>
            <person name="Sugisawa Y."/>
            <person name="Mise K."/>
            <person name="Xu Z."/>
            <person name="Kuniyasu M."/>
            <person name="Ushijima N."/>
            <person name="Kawano K."/>
            <person name="Kobayashi E."/>
            <person name="Shiratori Y."/>
            <person name="Masuda Y."/>
            <person name="Senoo K."/>
        </authorList>
    </citation>
    <scope>NUCLEOTIDE SEQUENCE</scope>
    <source>
        <strain evidence="2">W786</strain>
    </source>
</reference>
<keyword evidence="3" id="KW-1185">Reference proteome</keyword>
<dbReference type="Gene3D" id="1.20.1270.180">
    <property type="match status" value="1"/>
</dbReference>
<dbReference type="InterPro" id="IPR009739">
    <property type="entry name" value="LprI-like_N"/>
</dbReference>
<feature type="domain" description="Lysozyme inhibitor LprI-like N-terminal" evidence="1">
    <location>
        <begin position="145"/>
        <end position="236"/>
    </location>
</feature>